<name>A0ABX9ZCU5_9BACL</name>
<protein>
    <recommendedName>
        <fullName evidence="3">Bacteriophage HK97-gp10, tail-component</fullName>
    </recommendedName>
</protein>
<dbReference type="Proteomes" id="UP000272481">
    <property type="component" value="Unassembled WGS sequence"/>
</dbReference>
<comment type="caution">
    <text evidence="1">The sequence shown here is derived from an EMBL/GenBank/DDBJ whole genome shotgun (WGS) entry which is preliminary data.</text>
</comment>
<gene>
    <name evidence="1" type="ORF">EJA12_09660</name>
</gene>
<sequence length="131" mass="15169">MNTIHRAESMGHFLQVEGGQLTVEKAAEIPADLLQELQEKKTAVMEALERDKKMKRIGATIGIPGEIYTWSLSPYSSIFVERARDRWELYRMNHYANRPPYIKVIAAGTTFKYIRGEAKRYIEYLSKDKSK</sequence>
<organism evidence="1 2">
    <name type="scientific">Bhargavaea beijingensis</name>
    <dbReference type="NCBI Taxonomy" id="426756"/>
    <lineage>
        <taxon>Bacteria</taxon>
        <taxon>Bacillati</taxon>
        <taxon>Bacillota</taxon>
        <taxon>Bacilli</taxon>
        <taxon>Bacillales</taxon>
        <taxon>Caryophanaceae</taxon>
        <taxon>Bhargavaea</taxon>
    </lineage>
</organism>
<evidence type="ECO:0000313" key="2">
    <source>
        <dbReference type="Proteomes" id="UP000272481"/>
    </source>
</evidence>
<proteinExistence type="predicted"/>
<evidence type="ECO:0008006" key="3">
    <source>
        <dbReference type="Google" id="ProtNLM"/>
    </source>
</evidence>
<accession>A0ABX9ZCU5</accession>
<keyword evidence="2" id="KW-1185">Reference proteome</keyword>
<reference evidence="1 2" key="1">
    <citation type="submission" date="2018-12" db="EMBL/GenBank/DDBJ databases">
        <title>Comparitive functional genomics of dry heat resistant strains isolated from the viking spacecraft.</title>
        <authorList>
            <person name="Seuylemezian A."/>
            <person name="Vaishampayan P."/>
        </authorList>
    </citation>
    <scope>NUCLEOTIDE SEQUENCE [LARGE SCALE GENOMIC DNA]</scope>
    <source>
        <strain evidence="1 2">M6-11</strain>
    </source>
</reference>
<dbReference type="EMBL" id="RWGW01000013">
    <property type="protein sequence ID" value="RSK30973.1"/>
    <property type="molecule type" value="Genomic_DNA"/>
</dbReference>
<evidence type="ECO:0000313" key="1">
    <source>
        <dbReference type="EMBL" id="RSK30973.1"/>
    </source>
</evidence>
<dbReference type="RefSeq" id="WP_125904077.1">
    <property type="nucleotide sequence ID" value="NZ_RWGW01000013.1"/>
</dbReference>